<reference evidence="2 3" key="1">
    <citation type="submission" date="2017-08" db="EMBL/GenBank/DDBJ databases">
        <authorList>
            <person name="de Groot N.N."/>
        </authorList>
    </citation>
    <scope>NUCLEOTIDE SEQUENCE [LARGE SCALE GENOMIC DNA]</scope>
    <source>
        <strain evidence="2 3">USBA 352</strain>
    </source>
</reference>
<keyword evidence="3" id="KW-1185">Reference proteome</keyword>
<proteinExistence type="predicted"/>
<evidence type="ECO:0000313" key="3">
    <source>
        <dbReference type="Proteomes" id="UP000219331"/>
    </source>
</evidence>
<evidence type="ECO:0000259" key="1">
    <source>
        <dbReference type="Pfam" id="PF06568"/>
    </source>
</evidence>
<protein>
    <recommendedName>
        <fullName evidence="1">YjiS-like domain-containing protein</fullName>
    </recommendedName>
</protein>
<dbReference type="RefSeq" id="WP_067215056.1">
    <property type="nucleotide sequence ID" value="NZ_JAJGNR010000005.1"/>
</dbReference>
<dbReference type="AlphaFoldDB" id="A0A285S913"/>
<feature type="domain" description="YjiS-like" evidence="1">
    <location>
        <begin position="5"/>
        <end position="41"/>
    </location>
</feature>
<dbReference type="Proteomes" id="UP000219331">
    <property type="component" value="Unassembled WGS sequence"/>
</dbReference>
<dbReference type="OrthoDB" id="8244198at2"/>
<accession>A0A285S913</accession>
<dbReference type="Pfam" id="PF06568">
    <property type="entry name" value="YjiS-like"/>
    <property type="match status" value="1"/>
</dbReference>
<dbReference type="EMBL" id="OBML01000004">
    <property type="protein sequence ID" value="SOC03547.1"/>
    <property type="molecule type" value="Genomic_DNA"/>
</dbReference>
<organism evidence="2 3">
    <name type="scientific">Stappia indica</name>
    <dbReference type="NCBI Taxonomy" id="538381"/>
    <lineage>
        <taxon>Bacteria</taxon>
        <taxon>Pseudomonadati</taxon>
        <taxon>Pseudomonadota</taxon>
        <taxon>Alphaproteobacteria</taxon>
        <taxon>Hyphomicrobiales</taxon>
        <taxon>Stappiaceae</taxon>
        <taxon>Stappia</taxon>
    </lineage>
</organism>
<sequence>MINTLIRKYNSWQQYRRTYDELSRLSNRELSDLGIGRGDIDYIARSHHR</sequence>
<dbReference type="InterPro" id="IPR009506">
    <property type="entry name" value="YjiS-like"/>
</dbReference>
<evidence type="ECO:0000313" key="2">
    <source>
        <dbReference type="EMBL" id="SOC03547.1"/>
    </source>
</evidence>
<name>A0A285S913_9HYPH</name>
<gene>
    <name evidence="2" type="ORF">SAMN05421512_104170</name>
</gene>